<dbReference type="Proteomes" id="UP000653308">
    <property type="component" value="Unassembled WGS sequence"/>
</dbReference>
<proteinExistence type="predicted"/>
<feature type="region of interest" description="Disordered" evidence="1">
    <location>
        <begin position="85"/>
        <end position="165"/>
    </location>
</feature>
<name>A0ABQ3AI52_9ACTN</name>
<keyword evidence="3" id="KW-1185">Reference proteome</keyword>
<protein>
    <submittedName>
        <fullName evidence="2">Uncharacterized protein</fullName>
    </submittedName>
</protein>
<evidence type="ECO:0000313" key="2">
    <source>
        <dbReference type="EMBL" id="GGY48828.1"/>
    </source>
</evidence>
<comment type="caution">
    <text evidence="2">The sequence shown here is derived from an EMBL/GenBank/DDBJ whole genome shotgun (WGS) entry which is preliminary data.</text>
</comment>
<dbReference type="EMBL" id="BMWE01000029">
    <property type="protein sequence ID" value="GGY48828.1"/>
    <property type="molecule type" value="Genomic_DNA"/>
</dbReference>
<gene>
    <name evidence="2" type="ORF">GCM10010384_63860</name>
</gene>
<evidence type="ECO:0000256" key="1">
    <source>
        <dbReference type="SAM" id="MobiDB-lite"/>
    </source>
</evidence>
<evidence type="ECO:0000313" key="3">
    <source>
        <dbReference type="Proteomes" id="UP000653308"/>
    </source>
</evidence>
<sequence>MSRQAPTLSPVSPDQALAELLEWSDSGTERVAELTGPPGSGRTGLGGIFAVELHEPAMNPRISKVHGEPLFDDSGFLPALHRSTARRRGSYDPDLFEPGLARPGPGRSPATPCQKRGTQQRTYPKPEETAQPAKVWIGRETVRSVGAPATPSSIRGVPTPDRQSPPIATVISEQLLRSSTLQWRTAPTGSSFYEVSSDPFM</sequence>
<reference evidence="3" key="1">
    <citation type="journal article" date="2019" name="Int. J. Syst. Evol. Microbiol.">
        <title>The Global Catalogue of Microorganisms (GCM) 10K type strain sequencing project: providing services to taxonomists for standard genome sequencing and annotation.</title>
        <authorList>
            <consortium name="The Broad Institute Genomics Platform"/>
            <consortium name="The Broad Institute Genome Sequencing Center for Infectious Disease"/>
            <person name="Wu L."/>
            <person name="Ma J."/>
        </authorList>
    </citation>
    <scope>NUCLEOTIDE SEQUENCE [LARGE SCALE GENOMIC DNA]</scope>
    <source>
        <strain evidence="3">JCM 4957</strain>
    </source>
</reference>
<accession>A0ABQ3AI52</accession>
<organism evidence="2 3">
    <name type="scientific">Streptomyces djakartensis</name>
    <dbReference type="NCBI Taxonomy" id="68193"/>
    <lineage>
        <taxon>Bacteria</taxon>
        <taxon>Bacillati</taxon>
        <taxon>Actinomycetota</taxon>
        <taxon>Actinomycetes</taxon>
        <taxon>Kitasatosporales</taxon>
        <taxon>Streptomycetaceae</taxon>
        <taxon>Streptomyces</taxon>
    </lineage>
</organism>